<dbReference type="Proteomes" id="UP000277928">
    <property type="component" value="Unassembled WGS sequence"/>
</dbReference>
<dbReference type="InterPro" id="IPR015943">
    <property type="entry name" value="WD40/YVTN_repeat-like_dom_sf"/>
</dbReference>
<keyword evidence="4" id="KW-0539">Nucleus</keyword>
<evidence type="ECO:0008006" key="7">
    <source>
        <dbReference type="Google" id="ProtNLM"/>
    </source>
</evidence>
<keyword evidence="6" id="KW-1185">Reference proteome</keyword>
<name>A0A3P6TS88_LITSI</name>
<evidence type="ECO:0000256" key="1">
    <source>
        <dbReference type="ARBA" id="ARBA00004123"/>
    </source>
</evidence>
<accession>A0A3P6TS88</accession>
<dbReference type="PANTHER" id="PTHR22652:SF0">
    <property type="entry name" value="NUCLEOPORIN NUP43"/>
    <property type="match status" value="1"/>
</dbReference>
<dbReference type="Gene3D" id="2.130.10.10">
    <property type="entry name" value="YVTN repeat-like/Quinoprotein amine dehydrogenase"/>
    <property type="match status" value="1"/>
</dbReference>
<evidence type="ECO:0000256" key="3">
    <source>
        <dbReference type="ARBA" id="ARBA00022737"/>
    </source>
</evidence>
<sequence length="348" mass="37492">MGTDGPSSYRSQFASAKISRVRWLDLGGPQKKFLTSTYDSRNKEVAAWSFVEDAGIADDLFSCECRLMVDTDVNDLLLYSGTKFATAMNDGSVRLLEYDAGVIKPMKKYTDMHNGCSCTALCYNDGKIISGGEDGSLISTDLEGSSGEIAHLSMASIRSLASVSQNIFVSAHLDGQICLWDLRTEAESSRPAFSCRVTDCFQGTTSLASHPAEPNLIGFGTEDGGIGFLDTRQNSYLLNTVAVLFPVGTVWEVAFHPIYPSNFYCATGKGHLLHLSVKGSGLSSSTSNFNNQSRANAWLSPSVRSGNANVTALIDCLISVNTFSVSTNGIIACSDNQMITYIDKNYLA</sequence>
<dbReference type="OrthoDB" id="9890280at2759"/>
<dbReference type="GO" id="GO:0031080">
    <property type="term" value="C:nuclear pore outer ring"/>
    <property type="evidence" value="ECO:0007669"/>
    <property type="project" value="TreeGrafter"/>
</dbReference>
<comment type="subcellular location">
    <subcellularLocation>
        <location evidence="1">Nucleus</location>
    </subcellularLocation>
</comment>
<evidence type="ECO:0000313" key="6">
    <source>
        <dbReference type="Proteomes" id="UP000277928"/>
    </source>
</evidence>
<dbReference type="InterPro" id="IPR001680">
    <property type="entry name" value="WD40_rpt"/>
</dbReference>
<proteinExistence type="predicted"/>
<dbReference type="SUPFAM" id="SSF50978">
    <property type="entry name" value="WD40 repeat-like"/>
    <property type="match status" value="1"/>
</dbReference>
<dbReference type="EMBL" id="UYRX01000577">
    <property type="protein sequence ID" value="VDK84085.1"/>
    <property type="molecule type" value="Genomic_DNA"/>
</dbReference>
<organism evidence="5 6">
    <name type="scientific">Litomosoides sigmodontis</name>
    <name type="common">Filarial nematode worm</name>
    <dbReference type="NCBI Taxonomy" id="42156"/>
    <lineage>
        <taxon>Eukaryota</taxon>
        <taxon>Metazoa</taxon>
        <taxon>Ecdysozoa</taxon>
        <taxon>Nematoda</taxon>
        <taxon>Chromadorea</taxon>
        <taxon>Rhabditida</taxon>
        <taxon>Spirurina</taxon>
        <taxon>Spiruromorpha</taxon>
        <taxon>Filarioidea</taxon>
        <taxon>Onchocercidae</taxon>
        <taxon>Litomosoides</taxon>
    </lineage>
</organism>
<dbReference type="OMA" id="EGVIKPM"/>
<dbReference type="AlphaFoldDB" id="A0A3P6TS88"/>
<dbReference type="PANTHER" id="PTHR22652">
    <property type="entry name" value="NUCLEOPORIN NUP43"/>
    <property type="match status" value="1"/>
</dbReference>
<keyword evidence="3" id="KW-0677">Repeat</keyword>
<evidence type="ECO:0000256" key="2">
    <source>
        <dbReference type="ARBA" id="ARBA00022574"/>
    </source>
</evidence>
<gene>
    <name evidence="5" type="ORF">NLS_LOCUS6496</name>
</gene>
<dbReference type="InterPro" id="IPR036322">
    <property type="entry name" value="WD40_repeat_dom_sf"/>
</dbReference>
<evidence type="ECO:0000313" key="5">
    <source>
        <dbReference type="EMBL" id="VDK84085.1"/>
    </source>
</evidence>
<dbReference type="STRING" id="42156.A0A3P6TS88"/>
<reference evidence="5 6" key="1">
    <citation type="submission" date="2018-08" db="EMBL/GenBank/DDBJ databases">
        <authorList>
            <person name="Laetsch R D."/>
            <person name="Stevens L."/>
            <person name="Kumar S."/>
            <person name="Blaxter L. M."/>
        </authorList>
    </citation>
    <scope>NUCLEOTIDE SEQUENCE [LARGE SCALE GENOMIC DNA]</scope>
</reference>
<evidence type="ECO:0000256" key="4">
    <source>
        <dbReference type="ARBA" id="ARBA00023242"/>
    </source>
</evidence>
<protein>
    <recommendedName>
        <fullName evidence="7">Nucleoporin Nup43</fullName>
    </recommendedName>
</protein>
<dbReference type="SMART" id="SM00320">
    <property type="entry name" value="WD40"/>
    <property type="match status" value="3"/>
</dbReference>
<keyword evidence="2" id="KW-0853">WD repeat</keyword>